<keyword evidence="1" id="KW-0472">Membrane</keyword>
<keyword evidence="1" id="KW-0812">Transmembrane</keyword>
<proteinExistence type="predicted"/>
<sequence length="108" mass="11336">MLLFRVVTVPLSGILLPAVAPELWLLLLFVVFDVSRGGDRLSLLPVSLPGAPVATVVKLLAADVLPSVTVPPSDCGGPPPLLLPDIVVGGRRIEEICGRHSRNGTKRG</sequence>
<accession>A0A2M4DKV8</accession>
<dbReference type="EMBL" id="GGFL01013590">
    <property type="protein sequence ID" value="MBW77768.1"/>
    <property type="molecule type" value="Transcribed_RNA"/>
</dbReference>
<keyword evidence="1" id="KW-1133">Transmembrane helix</keyword>
<evidence type="ECO:0000313" key="2">
    <source>
        <dbReference type="EMBL" id="MBW77768.1"/>
    </source>
</evidence>
<name>A0A2M4DKV8_ANODA</name>
<protein>
    <submittedName>
        <fullName evidence="2">Putative secreted protein</fullName>
    </submittedName>
</protein>
<dbReference type="AlphaFoldDB" id="A0A2M4DKV8"/>
<feature type="transmembrane region" description="Helical" evidence="1">
    <location>
        <begin position="12"/>
        <end position="32"/>
    </location>
</feature>
<organism evidence="2">
    <name type="scientific">Anopheles darlingi</name>
    <name type="common">Mosquito</name>
    <dbReference type="NCBI Taxonomy" id="43151"/>
    <lineage>
        <taxon>Eukaryota</taxon>
        <taxon>Metazoa</taxon>
        <taxon>Ecdysozoa</taxon>
        <taxon>Arthropoda</taxon>
        <taxon>Hexapoda</taxon>
        <taxon>Insecta</taxon>
        <taxon>Pterygota</taxon>
        <taxon>Neoptera</taxon>
        <taxon>Endopterygota</taxon>
        <taxon>Diptera</taxon>
        <taxon>Nematocera</taxon>
        <taxon>Culicoidea</taxon>
        <taxon>Culicidae</taxon>
        <taxon>Anophelinae</taxon>
        <taxon>Anopheles</taxon>
    </lineage>
</organism>
<reference evidence="2" key="1">
    <citation type="submission" date="2018-01" db="EMBL/GenBank/DDBJ databases">
        <title>An insight into the sialome of Amazonian anophelines.</title>
        <authorList>
            <person name="Ribeiro J.M."/>
            <person name="Scarpassa V."/>
            <person name="Calvo E."/>
        </authorList>
    </citation>
    <scope>NUCLEOTIDE SEQUENCE</scope>
</reference>
<evidence type="ECO:0000256" key="1">
    <source>
        <dbReference type="SAM" id="Phobius"/>
    </source>
</evidence>